<gene>
    <name evidence="2" type="ORF">BpHYR1_019525</name>
</gene>
<feature type="transmembrane region" description="Helical" evidence="1">
    <location>
        <begin position="12"/>
        <end position="35"/>
    </location>
</feature>
<accession>A0A3M7PTX3</accession>
<organism evidence="2 3">
    <name type="scientific">Brachionus plicatilis</name>
    <name type="common">Marine rotifer</name>
    <name type="synonym">Brachionus muelleri</name>
    <dbReference type="NCBI Taxonomy" id="10195"/>
    <lineage>
        <taxon>Eukaryota</taxon>
        <taxon>Metazoa</taxon>
        <taxon>Spiralia</taxon>
        <taxon>Gnathifera</taxon>
        <taxon>Rotifera</taxon>
        <taxon>Eurotatoria</taxon>
        <taxon>Monogononta</taxon>
        <taxon>Pseudotrocha</taxon>
        <taxon>Ploima</taxon>
        <taxon>Brachionidae</taxon>
        <taxon>Brachionus</taxon>
    </lineage>
</organism>
<dbReference type="EMBL" id="REGN01008818">
    <property type="protein sequence ID" value="RNA02607.1"/>
    <property type="molecule type" value="Genomic_DNA"/>
</dbReference>
<comment type="caution">
    <text evidence="2">The sequence shown here is derived from an EMBL/GenBank/DDBJ whole genome shotgun (WGS) entry which is preliminary data.</text>
</comment>
<dbReference type="AlphaFoldDB" id="A0A3M7PTX3"/>
<proteinExistence type="predicted"/>
<protein>
    <submittedName>
        <fullName evidence="2">Uncharacterized protein</fullName>
    </submittedName>
</protein>
<feature type="transmembrane region" description="Helical" evidence="1">
    <location>
        <begin position="47"/>
        <end position="64"/>
    </location>
</feature>
<reference evidence="2 3" key="1">
    <citation type="journal article" date="2018" name="Sci. Rep.">
        <title>Genomic signatures of local adaptation to the degree of environmental predictability in rotifers.</title>
        <authorList>
            <person name="Franch-Gras L."/>
            <person name="Hahn C."/>
            <person name="Garcia-Roger E.M."/>
            <person name="Carmona M.J."/>
            <person name="Serra M."/>
            <person name="Gomez A."/>
        </authorList>
    </citation>
    <scope>NUCLEOTIDE SEQUENCE [LARGE SCALE GENOMIC DNA]</scope>
    <source>
        <strain evidence="2">HYR1</strain>
    </source>
</reference>
<keyword evidence="1" id="KW-0812">Transmembrane</keyword>
<dbReference type="Proteomes" id="UP000276133">
    <property type="component" value="Unassembled WGS sequence"/>
</dbReference>
<keyword evidence="1" id="KW-0472">Membrane</keyword>
<evidence type="ECO:0000313" key="3">
    <source>
        <dbReference type="Proteomes" id="UP000276133"/>
    </source>
</evidence>
<name>A0A3M7PTX3_BRAPC</name>
<evidence type="ECO:0000256" key="1">
    <source>
        <dbReference type="SAM" id="Phobius"/>
    </source>
</evidence>
<keyword evidence="3" id="KW-1185">Reference proteome</keyword>
<evidence type="ECO:0000313" key="2">
    <source>
        <dbReference type="EMBL" id="RNA02607.1"/>
    </source>
</evidence>
<keyword evidence="1" id="KW-1133">Transmembrane helix</keyword>
<sequence>MHKIITRRAGFNCLVIGLIYLLGGQLIAINLFFIFDICLENFRKENLVDYLKFVLIYFWNYIRFKRKKGKRGQYYIFLPKYSFFGPKHLVSYLMFIFKIFCKIELNIFNLIHTPINNFVNLTLKCFTNYQNIYSGDLITDFEIILTVFFFHKLVKKIAKIIIIIFEILSFIKFRIDSWQFTLFFVRYAPWRVYNNIL</sequence>